<protein>
    <submittedName>
        <fullName evidence="2">Uncharacterized protein</fullName>
    </submittedName>
</protein>
<dbReference type="AlphaFoldDB" id="A0A6J4TTJ2"/>
<evidence type="ECO:0000256" key="1">
    <source>
        <dbReference type="SAM" id="SignalP"/>
    </source>
</evidence>
<keyword evidence="1" id="KW-0732">Signal</keyword>
<accession>A0A6J4TTJ2</accession>
<reference evidence="2" key="1">
    <citation type="submission" date="2020-02" db="EMBL/GenBank/DDBJ databases">
        <authorList>
            <person name="Meier V. D."/>
        </authorList>
    </citation>
    <scope>NUCLEOTIDE SEQUENCE</scope>
    <source>
        <strain evidence="2">AVDCRST_MAG85</strain>
    </source>
</reference>
<feature type="chain" id="PRO_5027077002" evidence="1">
    <location>
        <begin position="25"/>
        <end position="80"/>
    </location>
</feature>
<evidence type="ECO:0000313" key="2">
    <source>
        <dbReference type="EMBL" id="CAA9531882.1"/>
    </source>
</evidence>
<proteinExistence type="predicted"/>
<gene>
    <name evidence="2" type="ORF">AVDCRST_MAG85-3750</name>
</gene>
<dbReference type="EMBL" id="CADCVT010000422">
    <property type="protein sequence ID" value="CAA9531882.1"/>
    <property type="molecule type" value="Genomic_DNA"/>
</dbReference>
<organism evidence="2">
    <name type="scientific">uncultured Solirubrobacteraceae bacterium</name>
    <dbReference type="NCBI Taxonomy" id="1162706"/>
    <lineage>
        <taxon>Bacteria</taxon>
        <taxon>Bacillati</taxon>
        <taxon>Actinomycetota</taxon>
        <taxon>Thermoleophilia</taxon>
        <taxon>Solirubrobacterales</taxon>
        <taxon>Solirubrobacteraceae</taxon>
        <taxon>environmental samples</taxon>
    </lineage>
</organism>
<name>A0A6J4TTJ2_9ACTN</name>
<sequence length="80" mass="8520">MIKRTLIAAAAATLFAVPVAPASAQEDVCVTYDFTGRQLCVFETLGQTPPSAPSLDDTDVCVTYDFTGRDFCVIRDTIGA</sequence>
<feature type="signal peptide" evidence="1">
    <location>
        <begin position="1"/>
        <end position="24"/>
    </location>
</feature>